<dbReference type="KEGG" id="xpo:XPG1_0539"/>
<reference evidence="1 2" key="1">
    <citation type="submission" date="2013-07" db="EMBL/GenBank/DDBJ databases">
        <authorList>
            <person name="Genoscope - CEA"/>
        </authorList>
    </citation>
    <scope>NUCLEOTIDE SEQUENCE [LARGE SCALE GENOMIC DNA]</scope>
    <source>
        <strain evidence="1 2">G6</strain>
    </source>
</reference>
<evidence type="ECO:0000313" key="1">
    <source>
        <dbReference type="EMBL" id="CDG20194.1"/>
    </source>
</evidence>
<accession>A0A068QZI1</accession>
<keyword evidence="2" id="KW-1185">Reference proteome</keyword>
<dbReference type="OrthoDB" id="6481959at2"/>
<evidence type="ECO:0008006" key="3">
    <source>
        <dbReference type="Google" id="ProtNLM"/>
    </source>
</evidence>
<sequence>MSLHVSFRHTDIGIPELILNGSALSDAGFTANELFHISQFSNGIIISLVDPDVDLVSLINEVEDNPYEGIDSIRENGELYIAGDWLTLSNLEEQPINIEMESGKIMLRPKLIDMPMI</sequence>
<protein>
    <recommendedName>
        <fullName evidence="3">Toxin SymE-like domain-containing protein</fullName>
    </recommendedName>
</protein>
<dbReference type="HOGENOM" id="CLU_171918_0_0_6"/>
<dbReference type="EMBL" id="FO704551">
    <property type="protein sequence ID" value="CDG20194.1"/>
    <property type="molecule type" value="Genomic_DNA"/>
</dbReference>
<dbReference type="AlphaFoldDB" id="A0A068QZI1"/>
<name>A0A068QZI1_9GAMM</name>
<dbReference type="RefSeq" id="WP_045957670.1">
    <property type="nucleotide sequence ID" value="NZ_FO704551.1"/>
</dbReference>
<proteinExistence type="predicted"/>
<gene>
    <name evidence="1" type="ORF">XPG1_0539</name>
</gene>
<dbReference type="Proteomes" id="UP000032735">
    <property type="component" value="Chromosome"/>
</dbReference>
<organism evidence="1 2">
    <name type="scientific">Xenorhabdus poinarii G6</name>
    <dbReference type="NCBI Taxonomy" id="1354304"/>
    <lineage>
        <taxon>Bacteria</taxon>
        <taxon>Pseudomonadati</taxon>
        <taxon>Pseudomonadota</taxon>
        <taxon>Gammaproteobacteria</taxon>
        <taxon>Enterobacterales</taxon>
        <taxon>Morganellaceae</taxon>
        <taxon>Xenorhabdus</taxon>
    </lineage>
</organism>
<evidence type="ECO:0000313" key="2">
    <source>
        <dbReference type="Proteomes" id="UP000032735"/>
    </source>
</evidence>